<dbReference type="Gene3D" id="3.20.70.20">
    <property type="match status" value="1"/>
</dbReference>
<keyword evidence="5 10" id="KW-0547">Nucleotide-binding</keyword>
<dbReference type="GO" id="GO:0071897">
    <property type="term" value="P:DNA biosynthetic process"/>
    <property type="evidence" value="ECO:0007669"/>
    <property type="project" value="UniProtKB-KW"/>
</dbReference>
<proteinExistence type="inferred from homology"/>
<dbReference type="PANTHER" id="PTHR43371:SF1">
    <property type="entry name" value="RIBONUCLEOSIDE-DIPHOSPHATE REDUCTASE"/>
    <property type="match status" value="1"/>
</dbReference>
<comment type="function">
    <text evidence="10">Catalyzes the reduction of ribonucleotides to deoxyribonucleotides. May function to provide a pool of deoxyribonucleotide precursors for DNA repair during oxygen limitation and/or for immediate growth after restoration of oxygen.</text>
</comment>
<dbReference type="RefSeq" id="WP_094844641.1">
    <property type="nucleotide sequence ID" value="NZ_NEVS01000004.1"/>
</dbReference>
<evidence type="ECO:0000256" key="7">
    <source>
        <dbReference type="ARBA" id="ARBA00023157"/>
    </source>
</evidence>
<dbReference type="Pfam" id="PF02867">
    <property type="entry name" value="Ribonuc_red_lgC"/>
    <property type="match status" value="1"/>
</dbReference>
<evidence type="ECO:0000256" key="2">
    <source>
        <dbReference type="ARBA" id="ARBA00007405"/>
    </source>
</evidence>
<evidence type="ECO:0000256" key="4">
    <source>
        <dbReference type="ARBA" id="ARBA00022634"/>
    </source>
</evidence>
<dbReference type="Proteomes" id="UP000215767">
    <property type="component" value="Unassembled WGS sequence"/>
</dbReference>
<evidence type="ECO:0000256" key="5">
    <source>
        <dbReference type="ARBA" id="ARBA00022741"/>
    </source>
</evidence>
<dbReference type="PANTHER" id="PTHR43371">
    <property type="entry name" value="VITAMIN B12-DEPENDENT RIBONUCLEOTIDE REDUCTASE"/>
    <property type="match status" value="1"/>
</dbReference>
<evidence type="ECO:0000256" key="6">
    <source>
        <dbReference type="ARBA" id="ARBA00023002"/>
    </source>
</evidence>
<evidence type="ECO:0000256" key="1">
    <source>
        <dbReference type="ARBA" id="ARBA00001922"/>
    </source>
</evidence>
<comment type="similarity">
    <text evidence="2 10">Belongs to the ribonucleoside diphosphate reductase class-2 family.</text>
</comment>
<comment type="cofactor">
    <cofactor evidence="1 10">
        <name>adenosylcob(III)alamin</name>
        <dbReference type="ChEBI" id="CHEBI:18408"/>
    </cofactor>
</comment>
<dbReference type="InterPro" id="IPR000788">
    <property type="entry name" value="RNR_lg_C"/>
</dbReference>
<feature type="domain" description="Ribonucleotide reductase large subunit C-terminal" evidence="12">
    <location>
        <begin position="98"/>
        <end position="564"/>
    </location>
</feature>
<evidence type="ECO:0000313" key="14">
    <source>
        <dbReference type="Proteomes" id="UP000215767"/>
    </source>
</evidence>
<gene>
    <name evidence="13" type="ORF">CAL28_15125</name>
</gene>
<dbReference type="NCBIfam" id="TIGR02504">
    <property type="entry name" value="NrdJ_Z"/>
    <property type="match status" value="1"/>
</dbReference>
<dbReference type="GO" id="GO:0031419">
    <property type="term" value="F:cobalamin binding"/>
    <property type="evidence" value="ECO:0007669"/>
    <property type="project" value="UniProtKB-KW"/>
</dbReference>
<evidence type="ECO:0000256" key="3">
    <source>
        <dbReference type="ARBA" id="ARBA00022628"/>
    </source>
</evidence>
<keyword evidence="3 10" id="KW-0846">Cobalamin</keyword>
<feature type="region of interest" description="Disordered" evidence="11">
    <location>
        <begin position="565"/>
        <end position="590"/>
    </location>
</feature>
<dbReference type="AlphaFoldDB" id="A0A261UP10"/>
<keyword evidence="14" id="KW-1185">Reference proteome</keyword>
<dbReference type="OrthoDB" id="9762933at2"/>
<keyword evidence="6 10" id="KW-0560">Oxidoreductase</keyword>
<keyword evidence="8 10" id="KW-0170">Cobalt</keyword>
<organism evidence="13 14">
    <name type="scientific">Bordetella genomosp. 11</name>
    <dbReference type="NCBI Taxonomy" id="1416808"/>
    <lineage>
        <taxon>Bacteria</taxon>
        <taxon>Pseudomonadati</taxon>
        <taxon>Pseudomonadota</taxon>
        <taxon>Betaproteobacteria</taxon>
        <taxon>Burkholderiales</taxon>
        <taxon>Alcaligenaceae</taxon>
        <taxon>Bordetella</taxon>
    </lineage>
</organism>
<dbReference type="EC" id="1.17.4.1" evidence="10"/>
<comment type="caution">
    <text evidence="13">The sequence shown here is derived from an EMBL/GenBank/DDBJ whole genome shotgun (WGS) entry which is preliminary data.</text>
</comment>
<dbReference type="CDD" id="cd02888">
    <property type="entry name" value="RNR_II_dimer"/>
    <property type="match status" value="1"/>
</dbReference>
<dbReference type="SUPFAM" id="SSF51998">
    <property type="entry name" value="PFL-like glycyl radical enzymes"/>
    <property type="match status" value="1"/>
</dbReference>
<comment type="catalytic activity">
    <reaction evidence="9 10">
        <text>a 2'-deoxyribonucleoside 5'-diphosphate + [thioredoxin]-disulfide + H2O = a ribonucleoside 5'-diphosphate + [thioredoxin]-dithiol</text>
        <dbReference type="Rhea" id="RHEA:23252"/>
        <dbReference type="Rhea" id="RHEA-COMP:10698"/>
        <dbReference type="Rhea" id="RHEA-COMP:10700"/>
        <dbReference type="ChEBI" id="CHEBI:15377"/>
        <dbReference type="ChEBI" id="CHEBI:29950"/>
        <dbReference type="ChEBI" id="CHEBI:50058"/>
        <dbReference type="ChEBI" id="CHEBI:57930"/>
        <dbReference type="ChEBI" id="CHEBI:73316"/>
        <dbReference type="EC" id="1.17.4.1"/>
    </reaction>
</comment>
<evidence type="ECO:0000313" key="13">
    <source>
        <dbReference type="EMBL" id="OZI63375.1"/>
    </source>
</evidence>
<reference evidence="14" key="1">
    <citation type="submission" date="2017-05" db="EMBL/GenBank/DDBJ databases">
        <title>Complete and WGS of Bordetella genogroups.</title>
        <authorList>
            <person name="Spilker T."/>
            <person name="Lipuma J."/>
        </authorList>
    </citation>
    <scope>NUCLEOTIDE SEQUENCE [LARGE SCALE GENOMIC DNA]</scope>
    <source>
        <strain evidence="14">AU8856</strain>
    </source>
</reference>
<dbReference type="GO" id="GO:0004748">
    <property type="term" value="F:ribonucleoside-diphosphate reductase activity, thioredoxin disulfide as acceptor"/>
    <property type="evidence" value="ECO:0007669"/>
    <property type="project" value="UniProtKB-EC"/>
</dbReference>
<dbReference type="PRINTS" id="PR01183">
    <property type="entry name" value="RIBORDTASEM1"/>
</dbReference>
<keyword evidence="4 10" id="KW-0237">DNA synthesis</keyword>
<dbReference type="InterPro" id="IPR013344">
    <property type="entry name" value="RNR_NrdJ/NrdZ"/>
</dbReference>
<evidence type="ECO:0000259" key="12">
    <source>
        <dbReference type="Pfam" id="PF02867"/>
    </source>
</evidence>
<dbReference type="InterPro" id="IPR050862">
    <property type="entry name" value="RdRp_reductase_class-2"/>
</dbReference>
<name>A0A261UP10_9BORD</name>
<evidence type="ECO:0000256" key="8">
    <source>
        <dbReference type="ARBA" id="ARBA00023285"/>
    </source>
</evidence>
<keyword evidence="7" id="KW-1015">Disulfide bond</keyword>
<accession>A0A261UP10</accession>
<dbReference type="EMBL" id="NEVS01000004">
    <property type="protein sequence ID" value="OZI63375.1"/>
    <property type="molecule type" value="Genomic_DNA"/>
</dbReference>
<evidence type="ECO:0000256" key="9">
    <source>
        <dbReference type="ARBA" id="ARBA00047754"/>
    </source>
</evidence>
<sequence length="590" mass="64002">MTDDAELSDLVFRDRYALPGEASRAATFQRVAAALAAVEKASQRHGYAALYAYHFMRGAIGAGRIMANAGTARNGTMVNCFVQPAAMPGLPFPAAVDPALDRAVRTLAMGGGIGYDFTPVPPKNATHGGPCGVIDRYDAVCRAQLHPDGRPGAQMAVLACDHPDLLEYIDAKQGRRRWQTFNVSVAATDAFLGAVERDEAWTLRHPSPPVSVAGMAGAAPDDDGRRPHATVPAREVWDRLTRAAWHSGEPGILFVDTINAANNLHAIETLRATNPCGEQPLPPYGSCVLGPINVSRYVHYPFGLSARAVYDFVELGRRVRVQVRLLDNVLDLTRWPLDEHAAEARAKRRIGIGMTGLGDALLMMGLRYDDEAGRTLAAEIARCMRDHAYLASAELAGERGAFPCYRPESFLDTAPPRPPFPPDVLAAIRRHGLRNSHLLSFAPAGSVSVAFFDNCSSGIEPPYAWRYTRQVHLGREAPRTVVAENAAWRLWQRLKNGRAAPLPAHFLQSAEIRPEDHLAMLTTLQPWVDAAISKTVPLPANSTPGDVGRLFLHAWHAGAKGLTVFRPDPSMPSPLGPSCPGRETPPAQRL</sequence>
<dbReference type="GO" id="GO:0000166">
    <property type="term" value="F:nucleotide binding"/>
    <property type="evidence" value="ECO:0007669"/>
    <property type="project" value="UniProtKB-KW"/>
</dbReference>
<evidence type="ECO:0000256" key="11">
    <source>
        <dbReference type="SAM" id="MobiDB-lite"/>
    </source>
</evidence>
<evidence type="ECO:0000256" key="10">
    <source>
        <dbReference type="RuleBase" id="RU364064"/>
    </source>
</evidence>
<protein>
    <recommendedName>
        <fullName evidence="10">Vitamin B12-dependent ribonucleotide reductase</fullName>
        <ecNumber evidence="10">1.17.4.1</ecNumber>
    </recommendedName>
</protein>